<keyword evidence="3" id="KW-1185">Reference proteome</keyword>
<sequence length="104" mass="11190">MEPSAQNRLRIAQRIHDLLLHELGEAVDVGLLLGPPEYARAVLSLCRSCGSTELVQLGNDFVHATDAEARVQRQAGQARSAPEWRVPTAGELPIGRTPAPPAGF</sequence>
<evidence type="ECO:0000313" key="3">
    <source>
        <dbReference type="Proteomes" id="UP001057498"/>
    </source>
</evidence>
<dbReference type="RefSeq" id="WP_251971622.1">
    <property type="nucleotide sequence ID" value="NZ_AP025730.1"/>
</dbReference>
<dbReference type="EMBL" id="AP025730">
    <property type="protein sequence ID" value="BDI03328.1"/>
    <property type="molecule type" value="Genomic_DNA"/>
</dbReference>
<accession>A0ABN6PG53</accession>
<gene>
    <name evidence="2" type="ORF">CATMQ487_02980</name>
</gene>
<reference evidence="2" key="1">
    <citation type="submission" date="2022-04" db="EMBL/GenBank/DDBJ databases">
        <title>Whole genome sequence of Sphaerotilus sp. FB-5.</title>
        <authorList>
            <person name="Takeda M."/>
            <person name="Narihara S."/>
            <person name="Akimoto M."/>
            <person name="Akimoto R."/>
            <person name="Nishiyashiki S."/>
            <person name="Murakami T."/>
        </authorList>
    </citation>
    <scope>NUCLEOTIDE SEQUENCE</scope>
    <source>
        <strain evidence="2">FB-5</strain>
    </source>
</reference>
<proteinExistence type="predicted"/>
<evidence type="ECO:0000313" key="2">
    <source>
        <dbReference type="EMBL" id="BDI03328.1"/>
    </source>
</evidence>
<evidence type="ECO:0000256" key="1">
    <source>
        <dbReference type="SAM" id="MobiDB-lite"/>
    </source>
</evidence>
<organism evidence="2 3">
    <name type="scientific">Sphaerotilus microaerophilus</name>
    <dbReference type="NCBI Taxonomy" id="2914710"/>
    <lineage>
        <taxon>Bacteria</taxon>
        <taxon>Pseudomonadati</taxon>
        <taxon>Pseudomonadota</taxon>
        <taxon>Betaproteobacteria</taxon>
        <taxon>Burkholderiales</taxon>
        <taxon>Sphaerotilaceae</taxon>
        <taxon>Sphaerotilus</taxon>
    </lineage>
</organism>
<protein>
    <submittedName>
        <fullName evidence="2">Uncharacterized protein</fullName>
    </submittedName>
</protein>
<name>A0ABN6PG53_9BURK</name>
<feature type="region of interest" description="Disordered" evidence="1">
    <location>
        <begin position="71"/>
        <end position="104"/>
    </location>
</feature>
<dbReference type="Proteomes" id="UP001057498">
    <property type="component" value="Chromosome"/>
</dbReference>